<protein>
    <submittedName>
        <fullName evidence="2">Uncharacterized protein</fullName>
    </submittedName>
</protein>
<dbReference type="AlphaFoldDB" id="A0A314XIC0"/>
<dbReference type="EMBL" id="PJQY01002665">
    <property type="protein sequence ID" value="PQP91786.1"/>
    <property type="molecule type" value="Genomic_DNA"/>
</dbReference>
<comment type="caution">
    <text evidence="2">The sequence shown here is derived from an EMBL/GenBank/DDBJ whole genome shotgun (WGS) entry which is preliminary data.</text>
</comment>
<name>A0A314XIC0_PRUYE</name>
<dbReference type="Proteomes" id="UP000250321">
    <property type="component" value="Unassembled WGS sequence"/>
</dbReference>
<sequence length="59" mass="6136">MGLTNFANTGDGGNKGNRKIEVEGVNASGNTGNVKALTDFANSGKVNESGRQEQVKPQK</sequence>
<proteinExistence type="predicted"/>
<accession>A0A314XIC0</accession>
<evidence type="ECO:0000313" key="2">
    <source>
        <dbReference type="EMBL" id="PQP91786.1"/>
    </source>
</evidence>
<reference evidence="2 3" key="1">
    <citation type="submission" date="2018-02" db="EMBL/GenBank/DDBJ databases">
        <title>Draft genome of wild Prunus yedoensis var. nudiflora.</title>
        <authorList>
            <person name="Baek S."/>
            <person name="Kim J.-H."/>
            <person name="Choi K."/>
            <person name="Kim G.-B."/>
            <person name="Cho A."/>
            <person name="Jang H."/>
            <person name="Shin C.-H."/>
            <person name="Yu H.-J."/>
            <person name="Mun J.-H."/>
        </authorList>
    </citation>
    <scope>NUCLEOTIDE SEQUENCE [LARGE SCALE GENOMIC DNA]</scope>
    <source>
        <strain evidence="3">cv. Jeju island</strain>
        <tissue evidence="2">Leaf</tissue>
    </source>
</reference>
<feature type="region of interest" description="Disordered" evidence="1">
    <location>
        <begin position="1"/>
        <end position="33"/>
    </location>
</feature>
<evidence type="ECO:0000313" key="3">
    <source>
        <dbReference type="Proteomes" id="UP000250321"/>
    </source>
</evidence>
<evidence type="ECO:0000256" key="1">
    <source>
        <dbReference type="SAM" id="MobiDB-lite"/>
    </source>
</evidence>
<keyword evidence="3" id="KW-1185">Reference proteome</keyword>
<organism evidence="2 3">
    <name type="scientific">Prunus yedoensis var. nudiflora</name>
    <dbReference type="NCBI Taxonomy" id="2094558"/>
    <lineage>
        <taxon>Eukaryota</taxon>
        <taxon>Viridiplantae</taxon>
        <taxon>Streptophyta</taxon>
        <taxon>Embryophyta</taxon>
        <taxon>Tracheophyta</taxon>
        <taxon>Spermatophyta</taxon>
        <taxon>Magnoliopsida</taxon>
        <taxon>eudicotyledons</taxon>
        <taxon>Gunneridae</taxon>
        <taxon>Pentapetalae</taxon>
        <taxon>rosids</taxon>
        <taxon>fabids</taxon>
        <taxon>Rosales</taxon>
        <taxon>Rosaceae</taxon>
        <taxon>Amygdaloideae</taxon>
        <taxon>Amygdaleae</taxon>
        <taxon>Prunus</taxon>
    </lineage>
</organism>
<gene>
    <name evidence="2" type="ORF">Pyn_12551</name>
</gene>